<dbReference type="InterPro" id="IPR043502">
    <property type="entry name" value="DNA/RNA_pol_sf"/>
</dbReference>
<dbReference type="Gene3D" id="3.30.70.270">
    <property type="match status" value="1"/>
</dbReference>
<name>A0A486XWM2_9GAMM</name>
<keyword evidence="2" id="KW-0227">DNA damage</keyword>
<dbReference type="SUPFAM" id="SSF56672">
    <property type="entry name" value="DNA/RNA polymerases"/>
    <property type="match status" value="1"/>
</dbReference>
<dbReference type="Pfam" id="PF00817">
    <property type="entry name" value="IMS"/>
    <property type="match status" value="1"/>
</dbReference>
<comment type="similarity">
    <text evidence="1">Belongs to the DNA polymerase type-Y family.</text>
</comment>
<dbReference type="PANTHER" id="PTHR35369">
    <property type="entry name" value="BLR3025 PROTEIN-RELATED"/>
    <property type="match status" value="1"/>
</dbReference>
<evidence type="ECO:0000259" key="3">
    <source>
        <dbReference type="Pfam" id="PF00817"/>
    </source>
</evidence>
<dbReference type="Gene3D" id="3.40.1170.60">
    <property type="match status" value="1"/>
</dbReference>
<sequence>MALYLYLYFPSLQCDSLADAVTAGLPVAVVDAQHRIVQLNAPAAQQGVKLDMGLASAAALCHKLHLLPYQQQQQQAVLMSIAQQLYQLSADIALDEPDGLYLRLCNMLQLYQGLAGYRTALMAALALLPYQYYYASAATPLAAKCLALQRLNLLTSDKTRSDAALKRSPLSFTELGPDIQQQLQRLGIDSLGRLLALSTAELARRFDNRLVSYLGRLRGDFFHALEYIRPEPGFSRYLELMYDITDMAVLSAPLGKLLLQLQQQLERNNALCHQLTLRLYCRDSETKSYSVGSAQGEYRAANWQKLCQLQLESHRLTAPVYGLQLEVTQYAPQQGQSDDLFQPQQGNLSALQLVSLLQARLGRNAVSGLSLQNQHLPEQASGRPLPLLQTRPSADALSQRPAFILPQPQPLQEAVDISSGPERLCPDGWQLAAQRDYFIGRNSKGQWLWLYRTAQQQWFVHGLFS</sequence>
<gene>
    <name evidence="4" type="ORF">BAL341_3769</name>
</gene>
<dbReference type="InterPro" id="IPR001126">
    <property type="entry name" value="UmuC"/>
</dbReference>
<dbReference type="PANTHER" id="PTHR35369:SF2">
    <property type="entry name" value="BLR3025 PROTEIN"/>
    <property type="match status" value="1"/>
</dbReference>
<dbReference type="CDD" id="cd03468">
    <property type="entry name" value="PolY_like"/>
    <property type="match status" value="1"/>
</dbReference>
<accession>A0A486XWM2</accession>
<reference evidence="4" key="1">
    <citation type="submission" date="2019-04" db="EMBL/GenBank/DDBJ databases">
        <authorList>
            <person name="Brambilla D."/>
        </authorList>
    </citation>
    <scope>NUCLEOTIDE SEQUENCE</scope>
    <source>
        <strain evidence="4">BAL1</strain>
    </source>
</reference>
<evidence type="ECO:0000313" key="4">
    <source>
        <dbReference type="EMBL" id="VHO06796.1"/>
    </source>
</evidence>
<dbReference type="InterPro" id="IPR050356">
    <property type="entry name" value="SulA_CellDiv_inhibitor"/>
</dbReference>
<organism evidence="4">
    <name type="scientific">Rheinheimera sp. BAL341</name>
    <dbReference type="NCBI Taxonomy" id="1708203"/>
    <lineage>
        <taxon>Bacteria</taxon>
        <taxon>Pseudomonadati</taxon>
        <taxon>Pseudomonadota</taxon>
        <taxon>Gammaproteobacteria</taxon>
        <taxon>Chromatiales</taxon>
        <taxon>Chromatiaceae</taxon>
        <taxon>Rheinheimera</taxon>
    </lineage>
</organism>
<protein>
    <submittedName>
        <fullName evidence="4">DNA polymerase IV-like protein ImuB</fullName>
    </submittedName>
</protein>
<dbReference type="InterPro" id="IPR043128">
    <property type="entry name" value="Rev_trsase/Diguanyl_cyclase"/>
</dbReference>
<dbReference type="GO" id="GO:0006281">
    <property type="term" value="P:DNA repair"/>
    <property type="evidence" value="ECO:0007669"/>
    <property type="project" value="InterPro"/>
</dbReference>
<feature type="domain" description="UmuC" evidence="3">
    <location>
        <begin position="23"/>
        <end position="146"/>
    </location>
</feature>
<proteinExistence type="inferred from homology"/>
<dbReference type="AlphaFoldDB" id="A0A486XWM2"/>
<evidence type="ECO:0000256" key="2">
    <source>
        <dbReference type="ARBA" id="ARBA00022763"/>
    </source>
</evidence>
<evidence type="ECO:0000256" key="1">
    <source>
        <dbReference type="ARBA" id="ARBA00010945"/>
    </source>
</evidence>
<dbReference type="EMBL" id="CAAJGR010000039">
    <property type="protein sequence ID" value="VHO06796.1"/>
    <property type="molecule type" value="Genomic_DNA"/>
</dbReference>